<keyword evidence="3" id="KW-1185">Reference proteome</keyword>
<name>A0A124JW15_9SPHN</name>
<organism evidence="2 3">
    <name type="scientific">Novosphingobium fuchskuhlense</name>
    <dbReference type="NCBI Taxonomy" id="1117702"/>
    <lineage>
        <taxon>Bacteria</taxon>
        <taxon>Pseudomonadati</taxon>
        <taxon>Pseudomonadota</taxon>
        <taxon>Alphaproteobacteria</taxon>
        <taxon>Sphingomonadales</taxon>
        <taxon>Sphingomonadaceae</taxon>
        <taxon>Novosphingobium</taxon>
    </lineage>
</organism>
<dbReference type="PANTHER" id="PTHR34595">
    <property type="entry name" value="BLR5612 PROTEIN"/>
    <property type="match status" value="1"/>
</dbReference>
<protein>
    <submittedName>
        <fullName evidence="2">A alpha-helical domain with a conserved ER moti</fullName>
    </submittedName>
</protein>
<evidence type="ECO:0000313" key="2">
    <source>
        <dbReference type="EMBL" id="KUR72857.1"/>
    </source>
</evidence>
<proteinExistence type="predicted"/>
<comment type="caution">
    <text evidence="2">The sequence shown here is derived from an EMBL/GenBank/DDBJ whole genome shotgun (WGS) entry which is preliminary data.</text>
</comment>
<dbReference type="OrthoDB" id="9803532at2"/>
<accession>A0A124JW15</accession>
<dbReference type="Pfam" id="PF04168">
    <property type="entry name" value="Alpha-E"/>
    <property type="match status" value="1"/>
</dbReference>
<evidence type="ECO:0000259" key="1">
    <source>
        <dbReference type="Pfam" id="PF04168"/>
    </source>
</evidence>
<reference evidence="2 3" key="1">
    <citation type="submission" date="2015-10" db="EMBL/GenBank/DDBJ databases">
        <title>Draft genome sequence of Novosphingobium fuchskuhlense DSM 25065 isolated from a surface water sample of the southwest basin of Lake Grosse Fuchskuhle.</title>
        <authorList>
            <person name="Ruckert C."/>
            <person name="Winkler A."/>
            <person name="Glaeser J."/>
            <person name="Grossart H.-P."/>
            <person name="Kalinowski J."/>
            <person name="Glaeser S."/>
        </authorList>
    </citation>
    <scope>NUCLEOTIDE SEQUENCE [LARGE SCALE GENOMIC DNA]</scope>
    <source>
        <strain evidence="2 3">FNE08-7</strain>
    </source>
</reference>
<feature type="domain" description="DUF403" evidence="1">
    <location>
        <begin position="1"/>
        <end position="311"/>
    </location>
</feature>
<sequence>MLGRSANGIFWLFRNLERAENTARLIEAGFRMALTRDARDASDEWRSVIVTLGLRAAYEAKFGGDYAGPNVINFILRDRDNPGNVLAMCELARTNARMVRAGITREVWESVNDSWMRMRDLLARPVTETRLGDVLDTLRRQSTQVRGAMEGTMLRNEIYNFARLGSFIERADNTARILDVKYYVLLPSISYVGSSLDNVQWENVLRSLAGERAYRWLNAGRMEARGIAEFLILDSRFPRSLAFCYGKLRSNLEHLAREYGGETEAHAILREADCDLHHTTIDAIFEQGLHEYIAQFINRNTRLANQIQYDYRFID</sequence>
<dbReference type="Proteomes" id="UP000058012">
    <property type="component" value="Unassembled WGS sequence"/>
</dbReference>
<gene>
    <name evidence="2" type="ORF">AQZ52_06515</name>
</gene>
<dbReference type="EMBL" id="LLZS01000003">
    <property type="protein sequence ID" value="KUR72857.1"/>
    <property type="molecule type" value="Genomic_DNA"/>
</dbReference>
<dbReference type="PANTHER" id="PTHR34595:SF7">
    <property type="entry name" value="SLL1039 PROTEIN"/>
    <property type="match status" value="1"/>
</dbReference>
<dbReference type="AlphaFoldDB" id="A0A124JW15"/>
<dbReference type="InterPro" id="IPR051680">
    <property type="entry name" value="ATP-dep_Glu-Cys_Ligase-2"/>
</dbReference>
<dbReference type="InterPro" id="IPR007296">
    <property type="entry name" value="DUF403"/>
</dbReference>
<dbReference type="STRING" id="1117702.AQZ52_06515"/>
<evidence type="ECO:0000313" key="3">
    <source>
        <dbReference type="Proteomes" id="UP000058012"/>
    </source>
</evidence>
<dbReference type="RefSeq" id="WP_067907487.1">
    <property type="nucleotide sequence ID" value="NZ_KQ954244.1"/>
</dbReference>